<dbReference type="PANTHER" id="PTHR21064:SF6">
    <property type="entry name" value="AMINOGLYCOSIDE PHOSPHOTRANSFERASE DOMAIN-CONTAINING PROTEIN"/>
    <property type="match status" value="1"/>
</dbReference>
<dbReference type="Gene3D" id="3.30.200.20">
    <property type="entry name" value="Phosphorylase Kinase, domain 1"/>
    <property type="match status" value="1"/>
</dbReference>
<protein>
    <submittedName>
        <fullName evidence="3">Phosphotransferase</fullName>
    </submittedName>
</protein>
<dbReference type="Gene3D" id="3.90.1200.10">
    <property type="match status" value="1"/>
</dbReference>
<sequence>MIKDKISSRRMLLKQGKEIANRVIKNYEIEGHITIKLIGVSDNITYRIDTDLGERYLLRLHQDKLLNKNQIISELTWLEYLQERDVVVPQGVKNIHNCYVTEFETELKDTKQPCSLMKWVEGRLRQEGIQHTHLFKVGSMMAKLHNSSSEFKPDHLFVRPTWGKESIKRDIEKLEKYCDDLMSKEDFAIFQKGVEKISVEIDEMEKTHHTFGIIHGDLHMGNVVFHKGLPRVIDFGRCGYGFYQYDIAQTLLGIAPSQRRSFIEGYESIRKLPGNHQDCLETFFIMACIENISFHSSNPQEKEDLIRKSPFIAKLIKLYLSGEGFLYGRSK</sequence>
<dbReference type="SUPFAM" id="SSF56112">
    <property type="entry name" value="Protein kinase-like (PK-like)"/>
    <property type="match status" value="1"/>
</dbReference>
<dbReference type="Pfam" id="PF01636">
    <property type="entry name" value="APH"/>
    <property type="match status" value="1"/>
</dbReference>
<accession>A0A7G9W677</accession>
<dbReference type="GO" id="GO:0009088">
    <property type="term" value="P:threonine biosynthetic process"/>
    <property type="evidence" value="ECO:0007669"/>
    <property type="project" value="TreeGrafter"/>
</dbReference>
<dbReference type="RefSeq" id="WP_213167845.1">
    <property type="nucleotide sequence ID" value="NZ_CP058559.1"/>
</dbReference>
<dbReference type="Proteomes" id="UP000516160">
    <property type="component" value="Chromosome"/>
</dbReference>
<comment type="similarity">
    <text evidence="1">Belongs to the pseudomonas-type ThrB family.</text>
</comment>
<organism evidence="3 4">
    <name type="scientific">Alkalicella caledoniensis</name>
    <dbReference type="NCBI Taxonomy" id="2731377"/>
    <lineage>
        <taxon>Bacteria</taxon>
        <taxon>Bacillati</taxon>
        <taxon>Bacillota</taxon>
        <taxon>Clostridia</taxon>
        <taxon>Eubacteriales</taxon>
        <taxon>Proteinivoracaceae</taxon>
        <taxon>Alkalicella</taxon>
    </lineage>
</organism>
<dbReference type="KEGG" id="acae:HYG86_05085"/>
<name>A0A7G9W677_ALKCA</name>
<dbReference type="EMBL" id="CP058559">
    <property type="protein sequence ID" value="QNO14189.1"/>
    <property type="molecule type" value="Genomic_DNA"/>
</dbReference>
<feature type="domain" description="Aminoglycoside phosphotransferase" evidence="2">
    <location>
        <begin position="41"/>
        <end position="266"/>
    </location>
</feature>
<proteinExistence type="inferred from homology"/>
<reference evidence="3 4" key="1">
    <citation type="submission" date="2020-07" db="EMBL/GenBank/DDBJ databases">
        <title>Alkalicella. sp. LB2 genome.</title>
        <authorList>
            <person name="Postec A."/>
            <person name="Quemeneur M."/>
        </authorList>
    </citation>
    <scope>NUCLEOTIDE SEQUENCE [LARGE SCALE GENOMIC DNA]</scope>
    <source>
        <strain evidence="3 4">LB2</strain>
    </source>
</reference>
<evidence type="ECO:0000313" key="3">
    <source>
        <dbReference type="EMBL" id="QNO14189.1"/>
    </source>
</evidence>
<dbReference type="AlphaFoldDB" id="A0A7G9W677"/>
<keyword evidence="4" id="KW-1185">Reference proteome</keyword>
<gene>
    <name evidence="3" type="ORF">HYG86_05085</name>
</gene>
<dbReference type="GO" id="GO:0004413">
    <property type="term" value="F:homoserine kinase activity"/>
    <property type="evidence" value="ECO:0007669"/>
    <property type="project" value="TreeGrafter"/>
</dbReference>
<evidence type="ECO:0000259" key="2">
    <source>
        <dbReference type="Pfam" id="PF01636"/>
    </source>
</evidence>
<keyword evidence="3" id="KW-0808">Transferase</keyword>
<evidence type="ECO:0000256" key="1">
    <source>
        <dbReference type="ARBA" id="ARBA00038240"/>
    </source>
</evidence>
<dbReference type="InterPro" id="IPR050249">
    <property type="entry name" value="Pseudomonas-type_ThrB"/>
</dbReference>
<dbReference type="InterPro" id="IPR002575">
    <property type="entry name" value="Aminoglycoside_PTrfase"/>
</dbReference>
<evidence type="ECO:0000313" key="4">
    <source>
        <dbReference type="Proteomes" id="UP000516160"/>
    </source>
</evidence>
<dbReference type="PANTHER" id="PTHR21064">
    <property type="entry name" value="AMINOGLYCOSIDE PHOSPHOTRANSFERASE DOMAIN-CONTAINING PROTEIN-RELATED"/>
    <property type="match status" value="1"/>
</dbReference>
<dbReference type="InterPro" id="IPR011009">
    <property type="entry name" value="Kinase-like_dom_sf"/>
</dbReference>